<reference evidence="3 4" key="1">
    <citation type="submission" date="2014-05" db="EMBL/GenBank/DDBJ databases">
        <title>Draft Genome Sequence of Nitratireductor basaltis Strain UMTGB225, A Marine Bacterium Isolated from Green Barrel Tunicate.</title>
        <authorList>
            <person name="Gan H.Y."/>
        </authorList>
    </citation>
    <scope>NUCLEOTIDE SEQUENCE [LARGE SCALE GENOMIC DNA]</scope>
    <source>
        <strain evidence="3 4">UMTGB225</strain>
    </source>
</reference>
<dbReference type="PANTHER" id="PTHR19328">
    <property type="entry name" value="HEDGEHOG-INTERACTING PROTEIN"/>
    <property type="match status" value="1"/>
</dbReference>
<sequence length="381" mass="40465">MRPTILHWTFTTSALAALVSPLMAQALPQQVEAEDYTLVVETVAEGLSSPWGATFLPDGAMLVTERTGTLQRIDPSTGDATLVEGTPEVFARGQGGLLDVELHPQFSDNRLVYLTFAQPREGGAATAAGRGRLSDDGNRLENFEVIFQQEPAVSGGNHFGSRLAFSPDGKLFVTLADRFNHMDEAQNPANHLGTVVRLNDDGSVPGDNPFAGGNEGAPEVWSYGHRNIQGAAIHPASGALWISEFGPRGGDEVNIPEAGANYGWPLVSTGRHYSGRSIPDPSSKPELKQAAYSWNPVISPSGIAFVPGGPLEAWEGDLLLAGLSSQAITRLDLQGSMIRGEERIEMGARIRDVLFDAGGTLFALTDGQGGAVIRLTPSQGR</sequence>
<dbReference type="InterPro" id="IPR011041">
    <property type="entry name" value="Quinoprot_gluc/sorb_DH_b-prop"/>
</dbReference>
<dbReference type="Pfam" id="PF07995">
    <property type="entry name" value="GSDH"/>
    <property type="match status" value="1"/>
</dbReference>
<dbReference type="Proteomes" id="UP000053675">
    <property type="component" value="Unassembled WGS sequence"/>
</dbReference>
<keyword evidence="1" id="KW-0732">Signal</keyword>
<dbReference type="Gene3D" id="2.120.10.30">
    <property type="entry name" value="TolB, C-terminal domain"/>
    <property type="match status" value="1"/>
</dbReference>
<dbReference type="PANTHER" id="PTHR19328:SF75">
    <property type="entry name" value="ALDOSE SUGAR DEHYDROGENASE YLII"/>
    <property type="match status" value="1"/>
</dbReference>
<organism evidence="3 4">
    <name type="scientific">Nitratireductor basaltis</name>
    <dbReference type="NCBI Taxonomy" id="472175"/>
    <lineage>
        <taxon>Bacteria</taxon>
        <taxon>Pseudomonadati</taxon>
        <taxon>Pseudomonadota</taxon>
        <taxon>Alphaproteobacteria</taxon>
        <taxon>Hyphomicrobiales</taxon>
        <taxon>Phyllobacteriaceae</taxon>
        <taxon>Nitratireductor</taxon>
    </lineage>
</organism>
<accession>A0A084UCY2</accession>
<dbReference type="InterPro" id="IPR011042">
    <property type="entry name" value="6-blade_b-propeller_TolB-like"/>
</dbReference>
<evidence type="ECO:0000313" key="3">
    <source>
        <dbReference type="EMBL" id="KFB10818.1"/>
    </source>
</evidence>
<protein>
    <submittedName>
        <fullName evidence="3">Glucose sorbosone dehydrogenase</fullName>
    </submittedName>
</protein>
<evidence type="ECO:0000259" key="2">
    <source>
        <dbReference type="Pfam" id="PF07995"/>
    </source>
</evidence>
<dbReference type="STRING" id="472175.EL18_01858"/>
<name>A0A084UCY2_9HYPH</name>
<dbReference type="RefSeq" id="WP_036482096.1">
    <property type="nucleotide sequence ID" value="NZ_JMQM01000001.1"/>
</dbReference>
<comment type="caution">
    <text evidence="3">The sequence shown here is derived from an EMBL/GenBank/DDBJ whole genome shotgun (WGS) entry which is preliminary data.</text>
</comment>
<feature type="signal peptide" evidence="1">
    <location>
        <begin position="1"/>
        <end position="26"/>
    </location>
</feature>
<dbReference type="PATRIC" id="fig|472175.3.peg.1866"/>
<gene>
    <name evidence="3" type="ORF">EL18_01858</name>
</gene>
<dbReference type="EMBL" id="JMQM01000001">
    <property type="protein sequence ID" value="KFB10818.1"/>
    <property type="molecule type" value="Genomic_DNA"/>
</dbReference>
<dbReference type="AlphaFoldDB" id="A0A084UCY2"/>
<feature type="chain" id="PRO_5001783191" evidence="1">
    <location>
        <begin position="27"/>
        <end position="381"/>
    </location>
</feature>
<dbReference type="eggNOG" id="COG2133">
    <property type="taxonomic scope" value="Bacteria"/>
</dbReference>
<evidence type="ECO:0000256" key="1">
    <source>
        <dbReference type="SAM" id="SignalP"/>
    </source>
</evidence>
<keyword evidence="4" id="KW-1185">Reference proteome</keyword>
<dbReference type="SUPFAM" id="SSF50952">
    <property type="entry name" value="Soluble quinoprotein glucose dehydrogenase"/>
    <property type="match status" value="1"/>
</dbReference>
<feature type="domain" description="Glucose/Sorbosone dehydrogenase" evidence="2">
    <location>
        <begin position="47"/>
        <end position="374"/>
    </location>
</feature>
<proteinExistence type="predicted"/>
<dbReference type="OrthoDB" id="9770043at2"/>
<dbReference type="InterPro" id="IPR012938">
    <property type="entry name" value="Glc/Sorbosone_DH"/>
</dbReference>
<evidence type="ECO:0000313" key="4">
    <source>
        <dbReference type="Proteomes" id="UP000053675"/>
    </source>
</evidence>